<dbReference type="NCBIfam" id="NF001936">
    <property type="entry name" value="PRK00714.1-3"/>
    <property type="match status" value="1"/>
</dbReference>
<dbReference type="GO" id="GO:0006753">
    <property type="term" value="P:nucleoside phosphate metabolic process"/>
    <property type="evidence" value="ECO:0007669"/>
    <property type="project" value="TreeGrafter"/>
</dbReference>
<evidence type="ECO:0000256" key="3">
    <source>
        <dbReference type="RuleBase" id="RU003476"/>
    </source>
</evidence>
<proteinExistence type="inferred from homology"/>
<dbReference type="STRING" id="425400.LS65_04620"/>
<dbReference type="GO" id="GO:0034432">
    <property type="term" value="F:bis(5'-adenosyl)-pentaphosphatase activity"/>
    <property type="evidence" value="ECO:0007669"/>
    <property type="project" value="TreeGrafter"/>
</dbReference>
<gene>
    <name evidence="5" type="ORF">LS65_008620</name>
</gene>
<dbReference type="InterPro" id="IPR020476">
    <property type="entry name" value="Nudix_hydrolase"/>
</dbReference>
<dbReference type="PROSITE" id="PS00893">
    <property type="entry name" value="NUDIX_BOX"/>
    <property type="match status" value="1"/>
</dbReference>
<evidence type="ECO:0000313" key="5">
    <source>
        <dbReference type="EMBL" id="TLD99952.1"/>
    </source>
</evidence>
<dbReference type="PANTHER" id="PTHR11839:SF22">
    <property type="entry name" value="NUDIX HYDROLASE 26, CHLOROPLASTIC"/>
    <property type="match status" value="1"/>
</dbReference>
<reference evidence="5 6" key="1">
    <citation type="journal article" date="2014" name="Genome Announc.">
        <title>Draft genome sequences of eight enterohepatic helicobacter species isolated from both laboratory and wild rodents.</title>
        <authorList>
            <person name="Sheh A."/>
            <person name="Shen Z."/>
            <person name="Fox J.G."/>
        </authorList>
    </citation>
    <scope>NUCLEOTIDE SEQUENCE [LARGE SCALE GENOMIC DNA]</scope>
    <source>
        <strain evidence="5 6">MIT 01-6451</strain>
    </source>
</reference>
<evidence type="ECO:0000259" key="4">
    <source>
        <dbReference type="PROSITE" id="PS51462"/>
    </source>
</evidence>
<dbReference type="InterPro" id="IPR000086">
    <property type="entry name" value="NUDIX_hydrolase_dom"/>
</dbReference>
<dbReference type="InterPro" id="IPR015797">
    <property type="entry name" value="NUDIX_hydrolase-like_dom_sf"/>
</dbReference>
<feature type="domain" description="Nudix hydrolase" evidence="4">
    <location>
        <begin position="19"/>
        <end position="162"/>
    </location>
</feature>
<dbReference type="PANTHER" id="PTHR11839">
    <property type="entry name" value="UDP/ADP-SUGAR PYROPHOSPHATASE"/>
    <property type="match status" value="1"/>
</dbReference>
<name>A0A4V6I3G2_9HELI</name>
<dbReference type="PRINTS" id="PR00502">
    <property type="entry name" value="NUDIXFAMILY"/>
</dbReference>
<dbReference type="Gene3D" id="3.90.79.10">
    <property type="entry name" value="Nucleoside Triphosphate Pyrophosphohydrolase"/>
    <property type="match status" value="1"/>
</dbReference>
<dbReference type="RefSeq" id="WP_052061057.1">
    <property type="nucleotide sequence ID" value="NZ_CAJUDB010000002.1"/>
</dbReference>
<dbReference type="OrthoDB" id="9810648at2"/>
<dbReference type="GO" id="GO:0019693">
    <property type="term" value="P:ribose phosphate metabolic process"/>
    <property type="evidence" value="ECO:0007669"/>
    <property type="project" value="TreeGrafter"/>
</dbReference>
<dbReference type="Pfam" id="PF00293">
    <property type="entry name" value="NUDIX"/>
    <property type="match status" value="1"/>
</dbReference>
<keyword evidence="6" id="KW-1185">Reference proteome</keyword>
<organism evidence="5 6">
    <name type="scientific">Helicobacter japonicus</name>
    <dbReference type="NCBI Taxonomy" id="425400"/>
    <lineage>
        <taxon>Bacteria</taxon>
        <taxon>Pseudomonadati</taxon>
        <taxon>Campylobacterota</taxon>
        <taxon>Epsilonproteobacteria</taxon>
        <taxon>Campylobacterales</taxon>
        <taxon>Helicobacteraceae</taxon>
        <taxon>Helicobacter</taxon>
    </lineage>
</organism>
<dbReference type="InterPro" id="IPR020084">
    <property type="entry name" value="NUDIX_hydrolase_CS"/>
</dbReference>
<comment type="similarity">
    <text evidence="3">Belongs to the Nudix hydrolase family.</text>
</comment>
<dbReference type="NCBIfam" id="NF001938">
    <property type="entry name" value="PRK00714.1-5"/>
    <property type="match status" value="1"/>
</dbReference>
<comment type="cofactor">
    <cofactor evidence="1">
        <name>Mn(2+)</name>
        <dbReference type="ChEBI" id="CHEBI:29035"/>
    </cofactor>
</comment>
<dbReference type="PROSITE" id="PS51462">
    <property type="entry name" value="NUDIX"/>
    <property type="match status" value="1"/>
</dbReference>
<dbReference type="InterPro" id="IPR022927">
    <property type="entry name" value="RppH"/>
</dbReference>
<comment type="caution">
    <text evidence="5">The sequence shown here is derived from an EMBL/GenBank/DDBJ whole genome shotgun (WGS) entry which is preliminary data.</text>
</comment>
<dbReference type="EMBL" id="JRMQ02000015">
    <property type="protein sequence ID" value="TLD99952.1"/>
    <property type="molecule type" value="Genomic_DNA"/>
</dbReference>
<keyword evidence="2 3" id="KW-0378">Hydrolase</keyword>
<dbReference type="EC" id="3.6.1.-" evidence="5"/>
<evidence type="ECO:0000256" key="2">
    <source>
        <dbReference type="ARBA" id="ARBA00022801"/>
    </source>
</evidence>
<dbReference type="SUPFAM" id="SSF55811">
    <property type="entry name" value="Nudix"/>
    <property type="match status" value="1"/>
</dbReference>
<dbReference type="Proteomes" id="UP000029707">
    <property type="component" value="Unassembled WGS sequence"/>
</dbReference>
<accession>A0A4V6I3G2</accession>
<sequence length="170" mass="19827">MKSTSLQSPQPNNDSSSKKYRPNVAAVILSSAYPRECRFFIAHRLDIKGAWQFPQGGIDEGESPKAALFRELEEEIGTNNVEVISECPNWIQYDFPKSMSKKMYRGFAGQIQKYFLVRLKNESEINLQTAIPEFDKYTFVSREELFGRVTHFKKEVYKQILEYFKKEGYL</sequence>
<dbReference type="GeneID" id="82321309"/>
<evidence type="ECO:0000256" key="1">
    <source>
        <dbReference type="ARBA" id="ARBA00001936"/>
    </source>
</evidence>
<evidence type="ECO:0000313" key="6">
    <source>
        <dbReference type="Proteomes" id="UP000029707"/>
    </source>
</evidence>
<dbReference type="AlphaFoldDB" id="A0A4V6I3G2"/>
<dbReference type="CDD" id="cd03671">
    <property type="entry name" value="NUDIX_Ap4A_hydrolase_plant_like"/>
    <property type="match status" value="1"/>
</dbReference>
<protein>
    <submittedName>
        <fullName evidence="5">RNA pyrophosphohydrolase</fullName>
        <ecNumber evidence="5">3.6.1.-</ecNumber>
    </submittedName>
</protein>
<dbReference type="GO" id="GO:0008893">
    <property type="term" value="F:guanosine-3',5'-bis(diphosphate) 3'-diphosphatase activity"/>
    <property type="evidence" value="ECO:0007669"/>
    <property type="project" value="TreeGrafter"/>
</dbReference>